<name>A0A5B9W017_9BACT</name>
<protein>
    <submittedName>
        <fullName evidence="2">D-tagatose 3-epimerase</fullName>
        <ecNumber evidence="2">5.3.1.-</ecNumber>
    </submittedName>
</protein>
<dbReference type="Pfam" id="PF01261">
    <property type="entry name" value="AP_endonuc_2"/>
    <property type="match status" value="1"/>
</dbReference>
<sequence>MKYGMNLLLWTDFVTEEHDAIIGEIKALGFDSVEVPIFNTADLAPYARLGKRLRSLGLGATAVTVMPADANPISPDRASRDAAVAHLDRVLECGQQFGCEILCGPLHSALGVFSGAGPTGDEFKSGVETLQRAAEKAKDRGIRLAIEYLNRFENYFLTTAEQAVRFVKAVGHPSCKMMFDSFHAHIEEKDQRRAILACAPETIHVHVSENDRGTPGTGQVDWDSFYKGLSESGFDGYTTIEAFGTALPALAAATKVWRPLFPDAMGLCREGLAFMKGGGRRLG</sequence>
<dbReference type="AlphaFoldDB" id="A0A5B9W017"/>
<dbReference type="InterPro" id="IPR013022">
    <property type="entry name" value="Xyl_isomerase-like_TIM-brl"/>
</dbReference>
<dbReference type="OrthoDB" id="9814946at2"/>
<proteinExistence type="predicted"/>
<dbReference type="PANTHER" id="PTHR12110">
    <property type="entry name" value="HYDROXYPYRUVATE ISOMERASE"/>
    <property type="match status" value="1"/>
</dbReference>
<keyword evidence="2" id="KW-0413">Isomerase</keyword>
<dbReference type="SUPFAM" id="SSF51658">
    <property type="entry name" value="Xylose isomerase-like"/>
    <property type="match status" value="1"/>
</dbReference>
<evidence type="ECO:0000313" key="2">
    <source>
        <dbReference type="EMBL" id="QEH33863.1"/>
    </source>
</evidence>
<dbReference type="InterPro" id="IPR036237">
    <property type="entry name" value="Xyl_isomerase-like_sf"/>
</dbReference>
<reference evidence="2 3" key="1">
    <citation type="submission" date="2019-08" db="EMBL/GenBank/DDBJ databases">
        <title>Deep-cultivation of Planctomycetes and their phenomic and genomic characterization uncovers novel biology.</title>
        <authorList>
            <person name="Wiegand S."/>
            <person name="Jogler M."/>
            <person name="Boedeker C."/>
            <person name="Pinto D."/>
            <person name="Vollmers J."/>
            <person name="Rivas-Marin E."/>
            <person name="Kohn T."/>
            <person name="Peeters S.H."/>
            <person name="Heuer A."/>
            <person name="Rast P."/>
            <person name="Oberbeckmann S."/>
            <person name="Bunk B."/>
            <person name="Jeske O."/>
            <person name="Meyerdierks A."/>
            <person name="Storesund J.E."/>
            <person name="Kallscheuer N."/>
            <person name="Luecker S."/>
            <person name="Lage O.M."/>
            <person name="Pohl T."/>
            <person name="Merkel B.J."/>
            <person name="Hornburger P."/>
            <person name="Mueller R.-W."/>
            <person name="Bruemmer F."/>
            <person name="Labrenz M."/>
            <person name="Spormann A.M."/>
            <person name="Op den Camp H."/>
            <person name="Overmann J."/>
            <person name="Amann R."/>
            <person name="Jetten M.S.M."/>
            <person name="Mascher T."/>
            <person name="Medema M.H."/>
            <person name="Devos D.P."/>
            <person name="Kaster A.-K."/>
            <person name="Ovreas L."/>
            <person name="Rohde M."/>
            <person name="Galperin M.Y."/>
            <person name="Jogler C."/>
        </authorList>
    </citation>
    <scope>NUCLEOTIDE SEQUENCE [LARGE SCALE GENOMIC DNA]</scope>
    <source>
        <strain evidence="2 3">OJF2</strain>
    </source>
</reference>
<dbReference type="RefSeq" id="WP_148593862.1">
    <property type="nucleotide sequence ID" value="NZ_CP042997.1"/>
</dbReference>
<gene>
    <name evidence="2" type="ORF">OJF2_23940</name>
</gene>
<organism evidence="2 3">
    <name type="scientific">Aquisphaera giovannonii</name>
    <dbReference type="NCBI Taxonomy" id="406548"/>
    <lineage>
        <taxon>Bacteria</taxon>
        <taxon>Pseudomonadati</taxon>
        <taxon>Planctomycetota</taxon>
        <taxon>Planctomycetia</taxon>
        <taxon>Isosphaerales</taxon>
        <taxon>Isosphaeraceae</taxon>
        <taxon>Aquisphaera</taxon>
    </lineage>
</organism>
<dbReference type="GO" id="GO:0016853">
    <property type="term" value="F:isomerase activity"/>
    <property type="evidence" value="ECO:0007669"/>
    <property type="project" value="UniProtKB-KW"/>
</dbReference>
<dbReference type="EC" id="5.3.1.-" evidence="2"/>
<evidence type="ECO:0000313" key="3">
    <source>
        <dbReference type="Proteomes" id="UP000324233"/>
    </source>
</evidence>
<evidence type="ECO:0000259" key="1">
    <source>
        <dbReference type="Pfam" id="PF01261"/>
    </source>
</evidence>
<dbReference type="Proteomes" id="UP000324233">
    <property type="component" value="Chromosome"/>
</dbReference>
<dbReference type="InterPro" id="IPR050312">
    <property type="entry name" value="IolE/XylAMocC-like"/>
</dbReference>
<dbReference type="EMBL" id="CP042997">
    <property type="protein sequence ID" value="QEH33863.1"/>
    <property type="molecule type" value="Genomic_DNA"/>
</dbReference>
<dbReference type="Gene3D" id="3.20.20.150">
    <property type="entry name" value="Divalent-metal-dependent TIM barrel enzymes"/>
    <property type="match status" value="1"/>
</dbReference>
<dbReference type="KEGG" id="agv:OJF2_23940"/>
<feature type="domain" description="Xylose isomerase-like TIM barrel" evidence="1">
    <location>
        <begin position="24"/>
        <end position="248"/>
    </location>
</feature>
<dbReference type="PANTHER" id="PTHR12110:SF41">
    <property type="entry name" value="INOSOSE DEHYDRATASE"/>
    <property type="match status" value="1"/>
</dbReference>
<keyword evidence="3" id="KW-1185">Reference proteome</keyword>
<accession>A0A5B9W017</accession>